<keyword evidence="4" id="KW-1015">Disulfide bond</keyword>
<dbReference type="GO" id="GO:0008061">
    <property type="term" value="F:chitin binding"/>
    <property type="evidence" value="ECO:0007669"/>
    <property type="project" value="UniProtKB-KW"/>
</dbReference>
<keyword evidence="9" id="KW-1185">Reference proteome</keyword>
<evidence type="ECO:0000259" key="7">
    <source>
        <dbReference type="PROSITE" id="PS50940"/>
    </source>
</evidence>
<sequence length="139" mass="15655">MIYIGVLLLSLAISAHASLEPCDVVGQLKADPIYCDQFYQCTNKGWEMIICPFGLYFNPKISVCDWPDDVPCGNNNENYSNTKLEPCEIIGEMKGESKNCQQYYVCTEEGWLSHECRAPLLFNSISKICEHSVNVNCAK</sequence>
<accession>A0AAW1UA14</accession>
<dbReference type="EMBL" id="JARQZJ010000042">
    <property type="protein sequence ID" value="KAK9877552.1"/>
    <property type="molecule type" value="Genomic_DNA"/>
</dbReference>
<evidence type="ECO:0000256" key="3">
    <source>
        <dbReference type="ARBA" id="ARBA00022737"/>
    </source>
</evidence>
<feature type="domain" description="Chitin-binding type-2" evidence="7">
    <location>
        <begin position="19"/>
        <end position="74"/>
    </location>
</feature>
<reference evidence="8 9" key="1">
    <citation type="submission" date="2023-03" db="EMBL/GenBank/DDBJ databases">
        <title>Genome insight into feeding habits of ladybird beetles.</title>
        <authorList>
            <person name="Li H.-S."/>
            <person name="Huang Y.-H."/>
            <person name="Pang H."/>
        </authorList>
    </citation>
    <scope>NUCLEOTIDE SEQUENCE [LARGE SCALE GENOMIC DNA]</scope>
    <source>
        <strain evidence="8">SYSU_2023b</strain>
        <tissue evidence="8">Whole body</tissue>
    </source>
</reference>
<dbReference type="GO" id="GO:0005576">
    <property type="term" value="C:extracellular region"/>
    <property type="evidence" value="ECO:0007669"/>
    <property type="project" value="InterPro"/>
</dbReference>
<name>A0AAW1UA14_9CUCU</name>
<dbReference type="InterPro" id="IPR002557">
    <property type="entry name" value="Chitin-bd_dom"/>
</dbReference>
<dbReference type="SUPFAM" id="SSF57625">
    <property type="entry name" value="Invertebrate chitin-binding proteins"/>
    <property type="match status" value="2"/>
</dbReference>
<dbReference type="InterPro" id="IPR051940">
    <property type="entry name" value="Chitin_bind-dev_reg"/>
</dbReference>
<dbReference type="SMART" id="SM00494">
    <property type="entry name" value="ChtBD2"/>
    <property type="match status" value="2"/>
</dbReference>
<gene>
    <name evidence="8" type="ORF">WA026_018658</name>
</gene>
<protein>
    <recommendedName>
        <fullName evidence="7">Chitin-binding type-2 domain-containing protein</fullName>
    </recommendedName>
</protein>
<dbReference type="PANTHER" id="PTHR23301">
    <property type="entry name" value="CHITIN BINDING PERITROPHIN-A"/>
    <property type="match status" value="1"/>
</dbReference>
<feature type="chain" id="PRO_5043889736" description="Chitin-binding type-2 domain-containing protein" evidence="6">
    <location>
        <begin position="18"/>
        <end position="139"/>
    </location>
</feature>
<evidence type="ECO:0000256" key="5">
    <source>
        <dbReference type="ARBA" id="ARBA00023180"/>
    </source>
</evidence>
<dbReference type="AlphaFoldDB" id="A0AAW1UA14"/>
<feature type="signal peptide" evidence="6">
    <location>
        <begin position="1"/>
        <end position="17"/>
    </location>
</feature>
<dbReference type="InterPro" id="IPR036508">
    <property type="entry name" value="Chitin-bd_dom_sf"/>
</dbReference>
<dbReference type="Pfam" id="PF01607">
    <property type="entry name" value="CBM_14"/>
    <property type="match status" value="2"/>
</dbReference>
<evidence type="ECO:0000256" key="2">
    <source>
        <dbReference type="ARBA" id="ARBA00022729"/>
    </source>
</evidence>
<evidence type="ECO:0000256" key="6">
    <source>
        <dbReference type="SAM" id="SignalP"/>
    </source>
</evidence>
<proteinExistence type="predicted"/>
<evidence type="ECO:0000313" key="8">
    <source>
        <dbReference type="EMBL" id="KAK9877552.1"/>
    </source>
</evidence>
<keyword evidence="3" id="KW-0677">Repeat</keyword>
<evidence type="ECO:0000313" key="9">
    <source>
        <dbReference type="Proteomes" id="UP001431783"/>
    </source>
</evidence>
<keyword evidence="1" id="KW-0147">Chitin-binding</keyword>
<feature type="domain" description="Chitin-binding type-2" evidence="7">
    <location>
        <begin position="84"/>
        <end position="139"/>
    </location>
</feature>
<keyword evidence="2 6" id="KW-0732">Signal</keyword>
<organism evidence="8 9">
    <name type="scientific">Henosepilachna vigintioctopunctata</name>
    <dbReference type="NCBI Taxonomy" id="420089"/>
    <lineage>
        <taxon>Eukaryota</taxon>
        <taxon>Metazoa</taxon>
        <taxon>Ecdysozoa</taxon>
        <taxon>Arthropoda</taxon>
        <taxon>Hexapoda</taxon>
        <taxon>Insecta</taxon>
        <taxon>Pterygota</taxon>
        <taxon>Neoptera</taxon>
        <taxon>Endopterygota</taxon>
        <taxon>Coleoptera</taxon>
        <taxon>Polyphaga</taxon>
        <taxon>Cucujiformia</taxon>
        <taxon>Coccinelloidea</taxon>
        <taxon>Coccinellidae</taxon>
        <taxon>Epilachninae</taxon>
        <taxon>Epilachnini</taxon>
        <taxon>Henosepilachna</taxon>
    </lineage>
</organism>
<keyword evidence="5" id="KW-0325">Glycoprotein</keyword>
<evidence type="ECO:0000256" key="1">
    <source>
        <dbReference type="ARBA" id="ARBA00022669"/>
    </source>
</evidence>
<dbReference type="PANTHER" id="PTHR23301:SF0">
    <property type="entry name" value="CHITIN-BINDING TYPE-2 DOMAIN-CONTAINING PROTEIN-RELATED"/>
    <property type="match status" value="1"/>
</dbReference>
<dbReference type="Gene3D" id="2.170.140.10">
    <property type="entry name" value="Chitin binding domain"/>
    <property type="match status" value="2"/>
</dbReference>
<comment type="caution">
    <text evidence="8">The sequence shown here is derived from an EMBL/GenBank/DDBJ whole genome shotgun (WGS) entry which is preliminary data.</text>
</comment>
<evidence type="ECO:0000256" key="4">
    <source>
        <dbReference type="ARBA" id="ARBA00023157"/>
    </source>
</evidence>
<dbReference type="PROSITE" id="PS50940">
    <property type="entry name" value="CHIT_BIND_II"/>
    <property type="match status" value="2"/>
</dbReference>
<dbReference type="Proteomes" id="UP001431783">
    <property type="component" value="Unassembled WGS sequence"/>
</dbReference>